<evidence type="ECO:0000313" key="2">
    <source>
        <dbReference type="Proteomes" id="UP000271098"/>
    </source>
</evidence>
<proteinExistence type="predicted"/>
<evidence type="ECO:0000313" key="3">
    <source>
        <dbReference type="WBParaSite" id="GPUH_0001718201-mRNA-1"/>
    </source>
</evidence>
<reference evidence="1 2" key="2">
    <citation type="submission" date="2018-11" db="EMBL/GenBank/DDBJ databases">
        <authorList>
            <consortium name="Pathogen Informatics"/>
        </authorList>
    </citation>
    <scope>NUCLEOTIDE SEQUENCE [LARGE SCALE GENOMIC DNA]</scope>
</reference>
<protein>
    <submittedName>
        <fullName evidence="3">GRANULINS domain-containing protein</fullName>
    </submittedName>
</protein>
<dbReference type="Proteomes" id="UP000271098">
    <property type="component" value="Unassembled WGS sequence"/>
</dbReference>
<organism evidence="3">
    <name type="scientific">Gongylonema pulchrum</name>
    <dbReference type="NCBI Taxonomy" id="637853"/>
    <lineage>
        <taxon>Eukaryota</taxon>
        <taxon>Metazoa</taxon>
        <taxon>Ecdysozoa</taxon>
        <taxon>Nematoda</taxon>
        <taxon>Chromadorea</taxon>
        <taxon>Rhabditida</taxon>
        <taxon>Spirurina</taxon>
        <taxon>Spiruromorpha</taxon>
        <taxon>Spiruroidea</taxon>
        <taxon>Gongylonematidae</taxon>
        <taxon>Gongylonema</taxon>
    </lineage>
</organism>
<reference evidence="3" key="1">
    <citation type="submission" date="2016-06" db="UniProtKB">
        <authorList>
            <consortium name="WormBaseParasite"/>
        </authorList>
    </citation>
    <scope>IDENTIFICATION</scope>
</reference>
<evidence type="ECO:0000313" key="1">
    <source>
        <dbReference type="EMBL" id="VDN29291.1"/>
    </source>
</evidence>
<dbReference type="WBParaSite" id="GPUH_0001718201-mRNA-1">
    <property type="protein sequence ID" value="GPUH_0001718201-mRNA-1"/>
    <property type="gene ID" value="GPUH_0001718201"/>
</dbReference>
<dbReference type="AlphaFoldDB" id="A0A183E869"/>
<gene>
    <name evidence="1" type="ORF">GPUH_LOCUS17160</name>
</gene>
<accession>A0A183E869</accession>
<name>A0A183E869_9BILA</name>
<dbReference type="EMBL" id="UYRT01084788">
    <property type="protein sequence ID" value="VDN29291.1"/>
    <property type="molecule type" value="Genomic_DNA"/>
</dbReference>
<keyword evidence="2" id="KW-1185">Reference proteome</keyword>
<sequence length="78" mass="8574">MFHLFTPDYSHLTNSGPALNSYGGADCKNGNCRRPCCYYPNLRCCGADLPCCPPPPKPLPCCNPVPTYCCYLTPPCLR</sequence>